<name>A0A0A9CBR8_ARUDO</name>
<proteinExistence type="predicted"/>
<dbReference type="AlphaFoldDB" id="A0A0A9CBR8"/>
<accession>A0A0A9CBR8</accession>
<reference evidence="1" key="2">
    <citation type="journal article" date="2015" name="Data Brief">
        <title>Shoot transcriptome of the giant reed, Arundo donax.</title>
        <authorList>
            <person name="Barrero R.A."/>
            <person name="Guerrero F.D."/>
            <person name="Moolhuijzen P."/>
            <person name="Goolsby J.A."/>
            <person name="Tidwell J."/>
            <person name="Bellgard S.E."/>
            <person name="Bellgard M.I."/>
        </authorList>
    </citation>
    <scope>NUCLEOTIDE SEQUENCE</scope>
    <source>
        <tissue evidence="1">Shoot tissue taken approximately 20 cm above the soil surface</tissue>
    </source>
</reference>
<protein>
    <submittedName>
        <fullName evidence="1">Uncharacterized protein</fullName>
    </submittedName>
</protein>
<dbReference type="EMBL" id="GBRH01227050">
    <property type="protein sequence ID" value="JAD70845.1"/>
    <property type="molecule type" value="Transcribed_RNA"/>
</dbReference>
<evidence type="ECO:0000313" key="1">
    <source>
        <dbReference type="EMBL" id="JAD70845.1"/>
    </source>
</evidence>
<organism evidence="1">
    <name type="scientific">Arundo donax</name>
    <name type="common">Giant reed</name>
    <name type="synonym">Donax arundinaceus</name>
    <dbReference type="NCBI Taxonomy" id="35708"/>
    <lineage>
        <taxon>Eukaryota</taxon>
        <taxon>Viridiplantae</taxon>
        <taxon>Streptophyta</taxon>
        <taxon>Embryophyta</taxon>
        <taxon>Tracheophyta</taxon>
        <taxon>Spermatophyta</taxon>
        <taxon>Magnoliopsida</taxon>
        <taxon>Liliopsida</taxon>
        <taxon>Poales</taxon>
        <taxon>Poaceae</taxon>
        <taxon>PACMAD clade</taxon>
        <taxon>Arundinoideae</taxon>
        <taxon>Arundineae</taxon>
        <taxon>Arundo</taxon>
    </lineage>
</organism>
<sequence length="20" mass="2409">MFGNYGCFQNRPRNFRCNLA</sequence>
<reference evidence="1" key="1">
    <citation type="submission" date="2014-09" db="EMBL/GenBank/DDBJ databases">
        <authorList>
            <person name="Magalhaes I.L.F."/>
            <person name="Oliveira U."/>
            <person name="Santos F.R."/>
            <person name="Vidigal T.H.D.A."/>
            <person name="Brescovit A.D."/>
            <person name="Santos A.J."/>
        </authorList>
    </citation>
    <scope>NUCLEOTIDE SEQUENCE</scope>
    <source>
        <tissue evidence="1">Shoot tissue taken approximately 20 cm above the soil surface</tissue>
    </source>
</reference>